<evidence type="ECO:0000313" key="4">
    <source>
        <dbReference type="Proteomes" id="UP000605986"/>
    </source>
</evidence>
<keyword evidence="4" id="KW-1185">Reference proteome</keyword>
<dbReference type="AlphaFoldDB" id="A0A8H4JLC4"/>
<name>A0A8H4JLC4_9HYPO</name>
<dbReference type="Proteomes" id="UP000605986">
    <property type="component" value="Unassembled WGS sequence"/>
</dbReference>
<dbReference type="InterPro" id="IPR009799">
    <property type="entry name" value="EthD_dom"/>
</dbReference>
<comment type="caution">
    <text evidence="3">The sequence shown here is derived from an EMBL/GenBank/DDBJ whole genome shotgun (WGS) entry which is preliminary data.</text>
</comment>
<sequence length="132" mass="15343">MGSTSQPNRFLAYSIYVYRKPDMNEQSHHSHIENINTPIIKPLLEKYGIVSYTVTHNDSSSKAVFKRLFPDAPNELLLDYDTIISMIAPDVRCIEMMREDPDFLGKFIPDHFKFADMSRSRCIVGWAQHYNL</sequence>
<protein>
    <submittedName>
        <fullName evidence="3">Conidial pigment polyketide synthase alb1</fullName>
    </submittedName>
</protein>
<gene>
    <name evidence="3" type="ORF">F53441_13628</name>
</gene>
<evidence type="ECO:0000313" key="3">
    <source>
        <dbReference type="EMBL" id="KAF4434830.1"/>
    </source>
</evidence>
<dbReference type="Pfam" id="PF07110">
    <property type="entry name" value="EthD"/>
    <property type="match status" value="1"/>
</dbReference>
<evidence type="ECO:0000259" key="2">
    <source>
        <dbReference type="Pfam" id="PF07110"/>
    </source>
</evidence>
<comment type="similarity">
    <text evidence="1">Belongs to the tpcK family.</text>
</comment>
<dbReference type="InterPro" id="IPR011008">
    <property type="entry name" value="Dimeric_a/b-barrel"/>
</dbReference>
<dbReference type="OrthoDB" id="3454835at2759"/>
<proteinExistence type="inferred from homology"/>
<evidence type="ECO:0000256" key="1">
    <source>
        <dbReference type="ARBA" id="ARBA00005986"/>
    </source>
</evidence>
<accession>A0A8H4JLC4</accession>
<dbReference type="SUPFAM" id="SSF54909">
    <property type="entry name" value="Dimeric alpha+beta barrel"/>
    <property type="match status" value="1"/>
</dbReference>
<reference evidence="3" key="1">
    <citation type="submission" date="2020-01" db="EMBL/GenBank/DDBJ databases">
        <title>Identification and distribution of gene clusters putatively required for synthesis of sphingolipid metabolism inhibitors in phylogenetically diverse species of the filamentous fungus Fusarium.</title>
        <authorList>
            <person name="Kim H.-S."/>
            <person name="Busman M."/>
            <person name="Brown D.W."/>
            <person name="Divon H."/>
            <person name="Uhlig S."/>
            <person name="Proctor R.H."/>
        </authorList>
    </citation>
    <scope>NUCLEOTIDE SEQUENCE</scope>
    <source>
        <strain evidence="3">NRRL 53441</strain>
    </source>
</reference>
<dbReference type="GO" id="GO:0016491">
    <property type="term" value="F:oxidoreductase activity"/>
    <property type="evidence" value="ECO:0007669"/>
    <property type="project" value="InterPro"/>
</dbReference>
<dbReference type="EMBL" id="JAADJG010000881">
    <property type="protein sequence ID" value="KAF4434830.1"/>
    <property type="molecule type" value="Genomic_DNA"/>
</dbReference>
<organism evidence="3 4">
    <name type="scientific">Fusarium austroafricanum</name>
    <dbReference type="NCBI Taxonomy" id="2364996"/>
    <lineage>
        <taxon>Eukaryota</taxon>
        <taxon>Fungi</taxon>
        <taxon>Dikarya</taxon>
        <taxon>Ascomycota</taxon>
        <taxon>Pezizomycotina</taxon>
        <taxon>Sordariomycetes</taxon>
        <taxon>Hypocreomycetidae</taxon>
        <taxon>Hypocreales</taxon>
        <taxon>Nectriaceae</taxon>
        <taxon>Fusarium</taxon>
        <taxon>Fusarium concolor species complex</taxon>
    </lineage>
</organism>
<feature type="domain" description="EthD" evidence="2">
    <location>
        <begin position="20"/>
        <end position="118"/>
    </location>
</feature>